<dbReference type="CDD" id="cd02440">
    <property type="entry name" value="AdoMet_MTases"/>
    <property type="match status" value="1"/>
</dbReference>
<name>A0A5C8CD59_9SPIR</name>
<dbReference type="InterPro" id="IPR013216">
    <property type="entry name" value="Methyltransf_11"/>
</dbReference>
<dbReference type="AlphaFoldDB" id="A0A5C8CD59"/>
<reference evidence="2 3" key="1">
    <citation type="journal article" date="1992" name="Lakartidningen">
        <title>[Penicillin V and not amoxicillin is the first choice preparation in acute otitis].</title>
        <authorList>
            <person name="Kamme C."/>
            <person name="Lundgren K."/>
            <person name="Prellner K."/>
        </authorList>
    </citation>
    <scope>NUCLEOTIDE SEQUENCE [LARGE SCALE GENOMIC DNA]</scope>
    <source>
        <strain evidence="2 3">W1</strain>
    </source>
</reference>
<dbReference type="GO" id="GO:0008757">
    <property type="term" value="F:S-adenosylmethionine-dependent methyltransferase activity"/>
    <property type="evidence" value="ECO:0007669"/>
    <property type="project" value="InterPro"/>
</dbReference>
<dbReference type="Pfam" id="PF08241">
    <property type="entry name" value="Methyltransf_11"/>
    <property type="match status" value="1"/>
</dbReference>
<dbReference type="GO" id="GO:0032259">
    <property type="term" value="P:methylation"/>
    <property type="evidence" value="ECO:0007669"/>
    <property type="project" value="UniProtKB-KW"/>
</dbReference>
<proteinExistence type="predicted"/>
<dbReference type="Proteomes" id="UP000325116">
    <property type="component" value="Unassembled WGS sequence"/>
</dbReference>
<dbReference type="RefSeq" id="WP_147758463.1">
    <property type="nucleotide sequence ID" value="NZ_SAXT01000005.1"/>
</dbReference>
<dbReference type="PANTHER" id="PTHR43591">
    <property type="entry name" value="METHYLTRANSFERASE"/>
    <property type="match status" value="1"/>
</dbReference>
<evidence type="ECO:0000313" key="3">
    <source>
        <dbReference type="Proteomes" id="UP000325116"/>
    </source>
</evidence>
<keyword evidence="2" id="KW-0489">Methyltransferase</keyword>
<protein>
    <submittedName>
        <fullName evidence="2">Class I SAM-dependent methyltransferase</fullName>
    </submittedName>
</protein>
<organism evidence="2 3">
    <name type="scientific">Brachyspira aalborgi</name>
    <dbReference type="NCBI Taxonomy" id="29522"/>
    <lineage>
        <taxon>Bacteria</taxon>
        <taxon>Pseudomonadati</taxon>
        <taxon>Spirochaetota</taxon>
        <taxon>Spirochaetia</taxon>
        <taxon>Brachyspirales</taxon>
        <taxon>Brachyspiraceae</taxon>
        <taxon>Brachyspira</taxon>
    </lineage>
</organism>
<dbReference type="PANTHER" id="PTHR43591:SF24">
    <property type="entry name" value="2-METHOXY-6-POLYPRENYL-1,4-BENZOQUINOL METHYLASE, MITOCHONDRIAL"/>
    <property type="match status" value="1"/>
</dbReference>
<comment type="caution">
    <text evidence="2">The sequence shown here is derived from an EMBL/GenBank/DDBJ whole genome shotgun (WGS) entry which is preliminary data.</text>
</comment>
<sequence length="189" mass="22356">MKETILDKFLRKYRIRMVKPTIEKYNNCKLLDIGCGWEAKLLKSIENYINYGVGIDFKPPKLKTKKLETIESVLEKELTFENESFDVVTMLAVLEHLSYPEDILKEIHRVLKKDGRLIITVPSKIAKPILEFLSYKMHVIDRLEIEDHKKYYNKKDIFEAAEISNFIVERHKYFQLGCNNFAILKKNIN</sequence>
<gene>
    <name evidence="2" type="ORF">EPJ80_07200</name>
</gene>
<dbReference type="InterPro" id="IPR029063">
    <property type="entry name" value="SAM-dependent_MTases_sf"/>
</dbReference>
<dbReference type="Gene3D" id="3.40.50.150">
    <property type="entry name" value="Vaccinia Virus protein VP39"/>
    <property type="match status" value="1"/>
</dbReference>
<evidence type="ECO:0000259" key="1">
    <source>
        <dbReference type="Pfam" id="PF08241"/>
    </source>
</evidence>
<dbReference type="SUPFAM" id="SSF53335">
    <property type="entry name" value="S-adenosyl-L-methionine-dependent methyltransferases"/>
    <property type="match status" value="1"/>
</dbReference>
<dbReference type="EMBL" id="SAXT01000005">
    <property type="protein sequence ID" value="TXJ11504.1"/>
    <property type="molecule type" value="Genomic_DNA"/>
</dbReference>
<keyword evidence="2" id="KW-0808">Transferase</keyword>
<feature type="domain" description="Methyltransferase type 11" evidence="1">
    <location>
        <begin position="31"/>
        <end position="119"/>
    </location>
</feature>
<accession>A0A5C8CD59</accession>
<evidence type="ECO:0000313" key="2">
    <source>
        <dbReference type="EMBL" id="TXJ11504.1"/>
    </source>
</evidence>